<keyword evidence="5" id="KW-1185">Reference proteome</keyword>
<dbReference type="InterPro" id="IPR006179">
    <property type="entry name" value="5_nucleotidase/apyrase"/>
</dbReference>
<dbReference type="InterPro" id="IPR004843">
    <property type="entry name" value="Calcineurin-like_PHP"/>
</dbReference>
<proteinExistence type="inferred from homology"/>
<dbReference type="AlphaFoldDB" id="A0A0B7FP75"/>
<dbReference type="SUPFAM" id="SSF55816">
    <property type="entry name" value="5'-nucleotidase (syn. UDP-sugar hydrolase), C-terminal domain"/>
    <property type="match status" value="1"/>
</dbReference>
<feature type="domain" description="Calcineurin-like phosphoesterase" evidence="2">
    <location>
        <begin position="39"/>
        <end position="271"/>
    </location>
</feature>
<dbReference type="PRINTS" id="PR01607">
    <property type="entry name" value="APYRASEFAMLY"/>
</dbReference>
<dbReference type="GO" id="GO:0009166">
    <property type="term" value="P:nucleotide catabolic process"/>
    <property type="evidence" value="ECO:0007669"/>
    <property type="project" value="InterPro"/>
</dbReference>
<feature type="chain" id="PRO_5005110666" evidence="1">
    <location>
        <begin position="23"/>
        <end position="595"/>
    </location>
</feature>
<dbReference type="Gene3D" id="3.90.780.10">
    <property type="entry name" value="5'-Nucleotidase, C-terminal domain"/>
    <property type="match status" value="2"/>
</dbReference>
<accession>A0A0B7FP75</accession>
<dbReference type="GO" id="GO:0016788">
    <property type="term" value="F:hydrolase activity, acting on ester bonds"/>
    <property type="evidence" value="ECO:0007669"/>
    <property type="project" value="InterPro"/>
</dbReference>
<comment type="similarity">
    <text evidence="1">Belongs to the 5'-nucleotidase family.</text>
</comment>
<dbReference type="Gene3D" id="3.60.21.10">
    <property type="match status" value="1"/>
</dbReference>
<keyword evidence="1" id="KW-0378">Hydrolase</keyword>
<sequence length="595" mass="67685">MVLSRKWVYFGCFQAALLGCHARLTPGPPKGPLPWGDINILHTSDTHGWLLGHTKNQWPEPNYSATLGDFISFVGHMKKLAEEKSVDLLLVDSGDLHDGSGLTDGYPSGGINGEEAIKSFLKVPYDVMAIGNHELYVGDVARDIYKNFAPKLGGRYLSSNSYLLAKRENGTQFEDLIGSRYRRFKTLRGRQVTSLGVIFDFKEHNETTTIHSPKQMVEETWFTELLLQPTDVFVLAGHMSVARGEWDVVTDAIRKSHPNTPIAILGGHTHTRYCRQFDPNTMALESGRFMETVGWMSISLNKSSPTSPVSFERRYLDANNITYMYHSNTTERNFHSVVGKEVDAFNQELTTRWNLGKVHGCSSQNYFIERFKWPHPQNIYAFYIFQVLPEVLVKSSGRKNDYITIINNGMLRFDIYRGTFTWNDQLTVLPFKDPYMYIELPWSIARNVKKKLDEYPKDHLNAARFLTEKFGPFAYMNAPDRSSQTPLSVSPDLSPGYVTKDECGGNGDDTEHLPIPIVNNSDYMSNDPIYQIAPETLVDLIVPKFLKPRVLNAINQLGFNATEDKMHQYGNLTSKEMFAKYFERFPAVNNECPDD</sequence>
<dbReference type="EMBL" id="LN679102">
    <property type="protein sequence ID" value="CEL58013.1"/>
    <property type="molecule type" value="Genomic_DNA"/>
</dbReference>
<dbReference type="InterPro" id="IPR029052">
    <property type="entry name" value="Metallo-depent_PP-like"/>
</dbReference>
<dbReference type="InterPro" id="IPR053828">
    <property type="entry name" value="Nucleosidase_C"/>
</dbReference>
<dbReference type="STRING" id="1108050.A0A0B7FP75"/>
<evidence type="ECO:0000313" key="4">
    <source>
        <dbReference type="EMBL" id="CEL58013.1"/>
    </source>
</evidence>
<gene>
    <name evidence="4" type="ORF">RSOLAG1IB_02758</name>
</gene>
<protein>
    <submittedName>
        <fullName evidence="4">Uncharacterized protein</fullName>
    </submittedName>
</protein>
<dbReference type="PANTHER" id="PTHR11575:SF22">
    <property type="entry name" value="ADL392WP"/>
    <property type="match status" value="1"/>
</dbReference>
<dbReference type="PIRSF" id="PIRSF017316">
    <property type="entry name" value="Pesterase_C1039"/>
    <property type="match status" value="1"/>
</dbReference>
<evidence type="ECO:0000259" key="3">
    <source>
        <dbReference type="Pfam" id="PF21953"/>
    </source>
</evidence>
<dbReference type="OrthoDB" id="7722975at2759"/>
<evidence type="ECO:0000259" key="2">
    <source>
        <dbReference type="Pfam" id="PF00149"/>
    </source>
</evidence>
<dbReference type="SUPFAM" id="SSF56300">
    <property type="entry name" value="Metallo-dependent phosphatases"/>
    <property type="match status" value="1"/>
</dbReference>
<dbReference type="Pfam" id="PF21953">
    <property type="entry name" value="NadN_nucleosid_C"/>
    <property type="match status" value="1"/>
</dbReference>
<keyword evidence="1" id="KW-0547">Nucleotide-binding</keyword>
<feature type="signal peptide" evidence="1">
    <location>
        <begin position="1"/>
        <end position="22"/>
    </location>
</feature>
<dbReference type="PANTHER" id="PTHR11575">
    <property type="entry name" value="5'-NUCLEOTIDASE-RELATED"/>
    <property type="match status" value="1"/>
</dbReference>
<keyword evidence="1" id="KW-0732">Signal</keyword>
<dbReference type="GO" id="GO:0000166">
    <property type="term" value="F:nucleotide binding"/>
    <property type="evidence" value="ECO:0007669"/>
    <property type="project" value="UniProtKB-KW"/>
</dbReference>
<dbReference type="Proteomes" id="UP000059188">
    <property type="component" value="Unassembled WGS sequence"/>
</dbReference>
<dbReference type="PROSITE" id="PS00785">
    <property type="entry name" value="5_NUCLEOTIDASE_1"/>
    <property type="match status" value="1"/>
</dbReference>
<dbReference type="InterPro" id="IPR006146">
    <property type="entry name" value="5'-Nucleotdase_CS"/>
</dbReference>
<evidence type="ECO:0000313" key="5">
    <source>
        <dbReference type="Proteomes" id="UP000059188"/>
    </source>
</evidence>
<dbReference type="GO" id="GO:0046872">
    <property type="term" value="F:metal ion binding"/>
    <property type="evidence" value="ECO:0007669"/>
    <property type="project" value="InterPro"/>
</dbReference>
<dbReference type="InterPro" id="IPR036907">
    <property type="entry name" value="5'-Nucleotdase_C_sf"/>
</dbReference>
<dbReference type="InterPro" id="IPR014485">
    <property type="entry name" value="Pesterase_C1039"/>
</dbReference>
<evidence type="ECO:0000256" key="1">
    <source>
        <dbReference type="RuleBase" id="RU362119"/>
    </source>
</evidence>
<dbReference type="Pfam" id="PF00149">
    <property type="entry name" value="Metallophos"/>
    <property type="match status" value="1"/>
</dbReference>
<feature type="domain" description="Putative 5'-nucleotidase C-terminal" evidence="3">
    <location>
        <begin position="365"/>
        <end position="551"/>
    </location>
</feature>
<name>A0A0B7FP75_THACB</name>
<organism evidence="4 5">
    <name type="scientific">Thanatephorus cucumeris (strain AG1-IB / isolate 7/3/14)</name>
    <name type="common">Lettuce bottom rot fungus</name>
    <name type="synonym">Rhizoctonia solani</name>
    <dbReference type="NCBI Taxonomy" id="1108050"/>
    <lineage>
        <taxon>Eukaryota</taxon>
        <taxon>Fungi</taxon>
        <taxon>Dikarya</taxon>
        <taxon>Basidiomycota</taxon>
        <taxon>Agaricomycotina</taxon>
        <taxon>Agaricomycetes</taxon>
        <taxon>Cantharellales</taxon>
        <taxon>Ceratobasidiaceae</taxon>
        <taxon>Rhizoctonia</taxon>
        <taxon>Rhizoctonia solani AG-1</taxon>
    </lineage>
</organism>
<dbReference type="PROSITE" id="PS51257">
    <property type="entry name" value="PROKAR_LIPOPROTEIN"/>
    <property type="match status" value="1"/>
</dbReference>
<reference evidence="4 5" key="1">
    <citation type="submission" date="2014-11" db="EMBL/GenBank/DDBJ databases">
        <authorList>
            <person name="Wibberg Daniel"/>
        </authorList>
    </citation>
    <scope>NUCLEOTIDE SEQUENCE [LARGE SCALE GENOMIC DNA]</scope>
    <source>
        <strain evidence="4">Rhizoctonia solani AG1-IB 7/3/14</strain>
    </source>
</reference>
<dbReference type="GO" id="GO:0005829">
    <property type="term" value="C:cytosol"/>
    <property type="evidence" value="ECO:0007669"/>
    <property type="project" value="TreeGrafter"/>
</dbReference>